<feature type="region of interest" description="Disordered" evidence="1">
    <location>
        <begin position="134"/>
        <end position="158"/>
    </location>
</feature>
<evidence type="ECO:0000313" key="2">
    <source>
        <dbReference type="EMBL" id="DAD66811.1"/>
    </source>
</evidence>
<organism evidence="2">
    <name type="scientific">Myoviridae sp. ctPuP5</name>
    <dbReference type="NCBI Taxonomy" id="2823543"/>
    <lineage>
        <taxon>Viruses</taxon>
        <taxon>Duplodnaviria</taxon>
        <taxon>Heunggongvirae</taxon>
        <taxon>Uroviricota</taxon>
        <taxon>Caudoviricetes</taxon>
    </lineage>
</organism>
<name>A0A8S5LA39_9CAUD</name>
<accession>A0A8S5LA39</accession>
<protein>
    <submittedName>
        <fullName evidence="2">Uncharacterized protein</fullName>
    </submittedName>
</protein>
<sequence length="242" mass="27015">MNDRAAQLASSFARAQQLTKVVASPEFDKYAKGLNDSGFVDSNILSEDYRPQEMLPYNPNSIPMQMGGGSSYNAEAEMQKIRNQGSMQPARNNIGLPKQILDEIRNNPLTGLTSDPTMDAFTSQLASVTNMIQPTAPPQQQPQRKPTLSEQFAPPQQPMQMASSNFDYETMKMLIEGVVKKYIEPLKENLLNESVNRDSSTSLKMMKLGKNFQFMDSSGNIYEATMVFKGNIKDKKNKKPAN</sequence>
<dbReference type="EMBL" id="BK014662">
    <property type="protein sequence ID" value="DAD66811.1"/>
    <property type="molecule type" value="Genomic_DNA"/>
</dbReference>
<proteinExistence type="predicted"/>
<evidence type="ECO:0000256" key="1">
    <source>
        <dbReference type="SAM" id="MobiDB-lite"/>
    </source>
</evidence>
<reference evidence="2" key="1">
    <citation type="journal article" date="2021" name="Proc. Natl. Acad. Sci. U.S.A.">
        <title>A Catalog of Tens of Thousands of Viruses from Human Metagenomes Reveals Hidden Associations with Chronic Diseases.</title>
        <authorList>
            <person name="Tisza M.J."/>
            <person name="Buck C.B."/>
        </authorList>
    </citation>
    <scope>NUCLEOTIDE SEQUENCE</scope>
    <source>
        <strain evidence="2">CtPuP5</strain>
    </source>
</reference>